<keyword evidence="19" id="KW-1185">Reference proteome</keyword>
<proteinExistence type="inferred from homology"/>
<accession>A0ABT5GCS8</accession>
<keyword evidence="10" id="KW-0456">Lyase</keyword>
<dbReference type="EMBL" id="JAPFQL010000005">
    <property type="protein sequence ID" value="MDC5696052.1"/>
    <property type="molecule type" value="Genomic_DNA"/>
</dbReference>
<evidence type="ECO:0000256" key="14">
    <source>
        <dbReference type="PROSITE-ProRule" id="PRU00391"/>
    </source>
</evidence>
<dbReference type="SMART" id="SM00898">
    <property type="entry name" value="Fapy_DNA_glyco"/>
    <property type="match status" value="1"/>
</dbReference>
<evidence type="ECO:0000313" key="18">
    <source>
        <dbReference type="EMBL" id="MDC5696052.1"/>
    </source>
</evidence>
<comment type="catalytic activity">
    <reaction evidence="13">
        <text>2'-deoxyribonucleotide-(2'-deoxyribose 5'-phosphate)-2'-deoxyribonucleotide-DNA = a 3'-end 2'-deoxyribonucleotide-(2,3-dehydro-2,3-deoxyribose 5'-phosphate)-DNA + a 5'-end 5'-phospho-2'-deoxyribonucleoside-DNA + H(+)</text>
        <dbReference type="Rhea" id="RHEA:66592"/>
        <dbReference type="Rhea" id="RHEA-COMP:13180"/>
        <dbReference type="Rhea" id="RHEA-COMP:16897"/>
        <dbReference type="Rhea" id="RHEA-COMP:17067"/>
        <dbReference type="ChEBI" id="CHEBI:15378"/>
        <dbReference type="ChEBI" id="CHEBI:136412"/>
        <dbReference type="ChEBI" id="CHEBI:157695"/>
        <dbReference type="ChEBI" id="CHEBI:167181"/>
        <dbReference type="EC" id="4.2.99.18"/>
    </reaction>
</comment>
<keyword evidence="7" id="KW-0862">Zinc</keyword>
<dbReference type="InterPro" id="IPR035937">
    <property type="entry name" value="FPG_N"/>
</dbReference>
<evidence type="ECO:0000256" key="8">
    <source>
        <dbReference type="ARBA" id="ARBA00023125"/>
    </source>
</evidence>
<keyword evidence="12" id="KW-0326">Glycosidase</keyword>
<gene>
    <name evidence="18" type="ORF">OO014_02195</name>
</gene>
<evidence type="ECO:0000313" key="19">
    <source>
        <dbReference type="Proteomes" id="UP001150259"/>
    </source>
</evidence>
<evidence type="ECO:0000256" key="7">
    <source>
        <dbReference type="ARBA" id="ARBA00022833"/>
    </source>
</evidence>
<feature type="domain" description="Formamidopyrimidine-DNA glycosylase catalytic" evidence="17">
    <location>
        <begin position="2"/>
        <end position="88"/>
    </location>
</feature>
<dbReference type="InterPro" id="IPR015886">
    <property type="entry name" value="H2TH_FPG"/>
</dbReference>
<dbReference type="PROSITE" id="PS01242">
    <property type="entry name" value="ZF_FPG_1"/>
    <property type="match status" value="1"/>
</dbReference>
<keyword evidence="9" id="KW-0234">DNA repair</keyword>
<dbReference type="SUPFAM" id="SSF81624">
    <property type="entry name" value="N-terminal domain of MutM-like DNA repair proteins"/>
    <property type="match status" value="1"/>
</dbReference>
<dbReference type="SMART" id="SM01232">
    <property type="entry name" value="H2TH"/>
    <property type="match status" value="1"/>
</dbReference>
<evidence type="ECO:0000256" key="11">
    <source>
        <dbReference type="ARBA" id="ARBA00023268"/>
    </source>
</evidence>
<evidence type="ECO:0000256" key="3">
    <source>
        <dbReference type="ARBA" id="ARBA00022723"/>
    </source>
</evidence>
<dbReference type="PANTHER" id="PTHR42697">
    <property type="entry name" value="ENDONUCLEASE 8"/>
    <property type="match status" value="1"/>
</dbReference>
<feature type="region of interest" description="Disordered" evidence="15">
    <location>
        <begin position="264"/>
        <end position="292"/>
    </location>
</feature>
<reference evidence="18 19" key="1">
    <citation type="submission" date="2022-11" db="EMBL/GenBank/DDBJ databases">
        <title>Anaerobic phenanthrene biodegradation by a DNRA strain PheN6.</title>
        <authorList>
            <person name="Zhang Z."/>
        </authorList>
    </citation>
    <scope>NUCLEOTIDE SEQUENCE [LARGE SCALE GENOMIC DNA]</scope>
    <source>
        <strain evidence="18 19">PheN6</strain>
    </source>
</reference>
<evidence type="ECO:0000256" key="6">
    <source>
        <dbReference type="ARBA" id="ARBA00022801"/>
    </source>
</evidence>
<dbReference type="SUPFAM" id="SSF57716">
    <property type="entry name" value="Glucocorticoid receptor-like (DNA-binding domain)"/>
    <property type="match status" value="1"/>
</dbReference>
<dbReference type="InterPro" id="IPR010979">
    <property type="entry name" value="Ribosomal_uS13-like_H2TH"/>
</dbReference>
<evidence type="ECO:0000256" key="5">
    <source>
        <dbReference type="ARBA" id="ARBA00022771"/>
    </source>
</evidence>
<evidence type="ECO:0000256" key="1">
    <source>
        <dbReference type="ARBA" id="ARBA00009409"/>
    </source>
</evidence>
<dbReference type="Gene3D" id="3.20.190.10">
    <property type="entry name" value="MutM-like, N-terminal"/>
    <property type="match status" value="1"/>
</dbReference>
<dbReference type="PROSITE" id="PS51066">
    <property type="entry name" value="ZF_FPG_2"/>
    <property type="match status" value="1"/>
</dbReference>
<dbReference type="InterPro" id="IPR015887">
    <property type="entry name" value="DNA_glyclase_Znf_dom_DNA_BS"/>
</dbReference>
<comment type="caution">
    <text evidence="18">The sequence shown here is derived from an EMBL/GenBank/DDBJ whole genome shotgun (WGS) entry which is preliminary data.</text>
</comment>
<dbReference type="InterPro" id="IPR000214">
    <property type="entry name" value="Znf_DNA_glyclase/AP_lyase"/>
</dbReference>
<dbReference type="Pfam" id="PF06831">
    <property type="entry name" value="H2TH"/>
    <property type="match status" value="1"/>
</dbReference>
<keyword evidence="3" id="KW-0479">Metal-binding</keyword>
<keyword evidence="6" id="KW-0378">Hydrolase</keyword>
<dbReference type="InterPro" id="IPR044090">
    <property type="entry name" value="Nei2_N"/>
</dbReference>
<sequence>MPEGDTVWRTARRLHEALAGRDIVESDLRWPSIATVDLRGRSTLEVVSRGKHLLHRIDGGLTLHSHLRMEGQWRIEATARLKPGWRRSPDLRALVATADWTALGLRLGMLDLVETRDEAQLVGHLGPDLLGDDWDASVAVDHLAAARVPLGEALLDQRNLAGLGTLWASETLFVLRLHPWTIASTLDRAVLEQVVDRARRLIDGGRRDAIQSSTGSLAKGETTYVHGRSGRPCRRCGGTVRVAMIGPPTRERTMFYCPSCQGGLGPADDGRPQRPLGSETSRGAGRGRRRPD</sequence>
<dbReference type="Proteomes" id="UP001150259">
    <property type="component" value="Unassembled WGS sequence"/>
</dbReference>
<dbReference type="PROSITE" id="PS51068">
    <property type="entry name" value="FPG_CAT"/>
    <property type="match status" value="1"/>
</dbReference>
<evidence type="ECO:0000256" key="12">
    <source>
        <dbReference type="ARBA" id="ARBA00023295"/>
    </source>
</evidence>
<name>A0ABT5GCS8_9MICO</name>
<dbReference type="Pfam" id="PF01149">
    <property type="entry name" value="Fapy_DNA_glyco"/>
    <property type="match status" value="1"/>
</dbReference>
<protein>
    <recommendedName>
        <fullName evidence="2">DNA-(apurinic or apyrimidinic site) lyase</fullName>
        <ecNumber evidence="2">4.2.99.18</ecNumber>
    </recommendedName>
</protein>
<dbReference type="Gene3D" id="1.10.8.50">
    <property type="match status" value="1"/>
</dbReference>
<evidence type="ECO:0000256" key="13">
    <source>
        <dbReference type="ARBA" id="ARBA00044632"/>
    </source>
</evidence>
<evidence type="ECO:0000256" key="9">
    <source>
        <dbReference type="ARBA" id="ARBA00023204"/>
    </source>
</evidence>
<keyword evidence="8" id="KW-0238">DNA-binding</keyword>
<evidence type="ECO:0000259" key="16">
    <source>
        <dbReference type="PROSITE" id="PS51066"/>
    </source>
</evidence>
<evidence type="ECO:0000256" key="10">
    <source>
        <dbReference type="ARBA" id="ARBA00023239"/>
    </source>
</evidence>
<keyword evidence="4" id="KW-0227">DNA damage</keyword>
<dbReference type="CDD" id="cd08971">
    <property type="entry name" value="AcNei2_N"/>
    <property type="match status" value="1"/>
</dbReference>
<evidence type="ECO:0000256" key="2">
    <source>
        <dbReference type="ARBA" id="ARBA00012720"/>
    </source>
</evidence>
<dbReference type="PANTHER" id="PTHR42697:SF1">
    <property type="entry name" value="ENDONUCLEASE 8"/>
    <property type="match status" value="1"/>
</dbReference>
<feature type="domain" description="FPG-type" evidence="16">
    <location>
        <begin position="224"/>
        <end position="262"/>
    </location>
</feature>
<dbReference type="EC" id="4.2.99.18" evidence="2"/>
<comment type="similarity">
    <text evidence="1">Belongs to the FPG family.</text>
</comment>
<keyword evidence="5 14" id="KW-0863">Zinc-finger</keyword>
<dbReference type="RefSeq" id="WP_272460630.1">
    <property type="nucleotide sequence ID" value="NZ_JAPFQL010000005.1"/>
</dbReference>
<dbReference type="InterPro" id="IPR012319">
    <property type="entry name" value="FPG_cat"/>
</dbReference>
<evidence type="ECO:0000256" key="15">
    <source>
        <dbReference type="SAM" id="MobiDB-lite"/>
    </source>
</evidence>
<keyword evidence="11" id="KW-0511">Multifunctional enzyme</keyword>
<organism evidence="18 19">
    <name type="scientific">Intrasporangium calvum</name>
    <dbReference type="NCBI Taxonomy" id="53358"/>
    <lineage>
        <taxon>Bacteria</taxon>
        <taxon>Bacillati</taxon>
        <taxon>Actinomycetota</taxon>
        <taxon>Actinomycetes</taxon>
        <taxon>Micrococcales</taxon>
        <taxon>Intrasporangiaceae</taxon>
        <taxon>Intrasporangium</taxon>
    </lineage>
</organism>
<evidence type="ECO:0000256" key="4">
    <source>
        <dbReference type="ARBA" id="ARBA00022763"/>
    </source>
</evidence>
<dbReference type="SUPFAM" id="SSF46946">
    <property type="entry name" value="S13-like H2TH domain"/>
    <property type="match status" value="1"/>
</dbReference>
<evidence type="ECO:0000259" key="17">
    <source>
        <dbReference type="PROSITE" id="PS51068"/>
    </source>
</evidence>